<dbReference type="Proteomes" id="UP001642360">
    <property type="component" value="Unassembled WGS sequence"/>
</dbReference>
<dbReference type="PANTHER" id="PTHR15502">
    <property type="entry name" value="CALCINEURIN-BINDING PROTEIN CABIN 1-RELATED"/>
    <property type="match status" value="1"/>
</dbReference>
<proteinExistence type="predicted"/>
<evidence type="ECO:0000313" key="4">
    <source>
        <dbReference type="Proteomes" id="UP001642360"/>
    </source>
</evidence>
<organism evidence="3 4">
    <name type="scientific">Ilex paraguariensis</name>
    <name type="common">yerba mate</name>
    <dbReference type="NCBI Taxonomy" id="185542"/>
    <lineage>
        <taxon>Eukaryota</taxon>
        <taxon>Viridiplantae</taxon>
        <taxon>Streptophyta</taxon>
        <taxon>Embryophyta</taxon>
        <taxon>Tracheophyta</taxon>
        <taxon>Spermatophyta</taxon>
        <taxon>Magnoliopsida</taxon>
        <taxon>eudicotyledons</taxon>
        <taxon>Gunneridae</taxon>
        <taxon>Pentapetalae</taxon>
        <taxon>asterids</taxon>
        <taxon>campanulids</taxon>
        <taxon>Aquifoliales</taxon>
        <taxon>Aquifoliaceae</taxon>
        <taxon>Ilex</taxon>
    </lineage>
</organism>
<dbReference type="AlphaFoldDB" id="A0ABC8UGE9"/>
<dbReference type="GO" id="GO:0005634">
    <property type="term" value="C:nucleus"/>
    <property type="evidence" value="ECO:0007669"/>
    <property type="project" value="UniProtKB-SubCell"/>
</dbReference>
<protein>
    <submittedName>
        <fullName evidence="3">Uncharacterized protein</fullName>
    </submittedName>
</protein>
<evidence type="ECO:0000313" key="3">
    <source>
        <dbReference type="EMBL" id="CAK9180110.1"/>
    </source>
</evidence>
<dbReference type="PANTHER" id="PTHR15502:SF7">
    <property type="entry name" value="CALCINEURIN-BINDING PROTEIN CABIN-1"/>
    <property type="match status" value="1"/>
</dbReference>
<comment type="caution">
    <text evidence="3">The sequence shown here is derived from an EMBL/GenBank/DDBJ whole genome shotgun (WGS) entry which is preliminary data.</text>
</comment>
<keyword evidence="4" id="KW-1185">Reference proteome</keyword>
<keyword evidence="2" id="KW-0539">Nucleus</keyword>
<name>A0ABC8UGE9_9AQUA</name>
<accession>A0ABC8UGE9</accession>
<gene>
    <name evidence="3" type="ORF">ILEXP_LOCUS50068</name>
</gene>
<evidence type="ECO:0000256" key="1">
    <source>
        <dbReference type="ARBA" id="ARBA00004123"/>
    </source>
</evidence>
<evidence type="ECO:0000256" key="2">
    <source>
        <dbReference type="ARBA" id="ARBA00023242"/>
    </source>
</evidence>
<comment type="subcellular location">
    <subcellularLocation>
        <location evidence="1">Nucleus</location>
    </subcellularLocation>
</comment>
<dbReference type="EMBL" id="CAUOFW020007647">
    <property type="protein sequence ID" value="CAK9180110.1"/>
    <property type="molecule type" value="Genomic_DNA"/>
</dbReference>
<reference evidence="3 4" key="1">
    <citation type="submission" date="2024-02" db="EMBL/GenBank/DDBJ databases">
        <authorList>
            <person name="Vignale AGUSTIN F."/>
            <person name="Sosa J E."/>
            <person name="Modenutti C."/>
        </authorList>
    </citation>
    <scope>NUCLEOTIDE SEQUENCE [LARGE SCALE GENOMIC DNA]</scope>
</reference>
<dbReference type="InterPro" id="IPR033053">
    <property type="entry name" value="Hir3/CABIN1"/>
</dbReference>
<sequence length="182" mass="20936">MSPVLFNVLRLRLVHWTMKEVMFTIFVQETSKNYGAYHMGHLLLEEMASRSMLYQDTIAKFLELEKVTRHLGRDRTPECCLFIVELYYDFGSHSPDKFRMSDFMSEASYHLCKIIESVALDYPFHVSDGARGETSSSTDSSQHNCEMSIGISSLLSNKCSFWVRFFWSSGRLSVLDGNKAKA</sequence>